<evidence type="ECO:0000259" key="1">
    <source>
        <dbReference type="PROSITE" id="PS50141"/>
    </source>
</evidence>
<comment type="caution">
    <text evidence="2">The sequence shown here is derived from an EMBL/GenBank/DDBJ whole genome shotgun (WGS) entry which is preliminary data.</text>
</comment>
<dbReference type="Pfam" id="PF02137">
    <property type="entry name" value="A_deamin"/>
    <property type="match status" value="1"/>
</dbReference>
<dbReference type="SMART" id="SM00552">
    <property type="entry name" value="ADEAMc"/>
    <property type="match status" value="1"/>
</dbReference>
<dbReference type="InterPro" id="IPR042935">
    <property type="entry name" value="Tad1"/>
</dbReference>
<gene>
    <name evidence="2" type="ORF">RI543_002357</name>
</gene>
<evidence type="ECO:0000313" key="3">
    <source>
        <dbReference type="Proteomes" id="UP001306508"/>
    </source>
</evidence>
<name>A0AAN7ZXT8_9SACH</name>
<feature type="domain" description="A to I editase" evidence="1">
    <location>
        <begin position="61"/>
        <end position="271"/>
    </location>
</feature>
<protein>
    <recommendedName>
        <fullName evidence="1">A to I editase domain-containing protein</fullName>
    </recommendedName>
</protein>
<organism evidence="2 3">
    <name type="scientific">Arxiozyma heterogenica</name>
    <dbReference type="NCBI Taxonomy" id="278026"/>
    <lineage>
        <taxon>Eukaryota</taxon>
        <taxon>Fungi</taxon>
        <taxon>Dikarya</taxon>
        <taxon>Ascomycota</taxon>
        <taxon>Saccharomycotina</taxon>
        <taxon>Saccharomycetes</taxon>
        <taxon>Saccharomycetales</taxon>
        <taxon>Saccharomycetaceae</taxon>
        <taxon>Arxiozyma</taxon>
    </lineage>
</organism>
<accession>A0AAN7ZXT8</accession>
<dbReference type="AlphaFoldDB" id="A0AAN7ZXT8"/>
<dbReference type="PANTHER" id="PTHR47803">
    <property type="entry name" value="TRNA-SPECIFIC ADENOSINE DEAMINASE 1"/>
    <property type="match status" value="1"/>
</dbReference>
<dbReference type="EMBL" id="JAWIZZ010000045">
    <property type="protein sequence ID" value="KAK5779821.1"/>
    <property type="molecule type" value="Genomic_DNA"/>
</dbReference>
<dbReference type="PANTHER" id="PTHR47803:SF1">
    <property type="entry name" value="TRNA-SPECIFIC ADENOSINE DEAMINASE 1"/>
    <property type="match status" value="1"/>
</dbReference>
<dbReference type="InterPro" id="IPR002466">
    <property type="entry name" value="A_deamin"/>
</dbReference>
<sequence>MTCSDLANDITRLVYAEYVKLKPTNKPKVKSNGIRECTVLASIVAVRNDGQSIDDSLHILTLTTGVKTVPDLEIARSNGKMVHDSHAEILAIRGFNVFLLNEMIQLKNGENSQYLLKSIRNSDNGDISKYRWNSQWSLALFISRLPCGDASMDAMESSCFTEDERLVNISDDDPYQYVIPSKNQTLRGRFNFKKKGYVRTKPGRQDSKMTLSKSCSDKICLRQVISLNNALTFCLMDTPVYLKYMIIPDIDKQSNKALHRCFQERLQNCSYPVHSLEIVSSQDCFIDDISKDKEPSPISVVKIFNDPECRVLEQAIVNGVKNGTYTKPGKPLRRGCESVVSRYGLWKKITDLFPNRDFNSYTYETYKKEFSSENKIRNDMILAVKKCLTKGEDWICTHRDDFNL</sequence>
<dbReference type="GO" id="GO:0002100">
    <property type="term" value="P:tRNA wobble adenosine to inosine editing"/>
    <property type="evidence" value="ECO:0007669"/>
    <property type="project" value="InterPro"/>
</dbReference>
<keyword evidence="3" id="KW-1185">Reference proteome</keyword>
<dbReference type="GO" id="GO:0043829">
    <property type="term" value="F:tRNA-specific adenosine-37 deaminase activity"/>
    <property type="evidence" value="ECO:0007669"/>
    <property type="project" value="TreeGrafter"/>
</dbReference>
<proteinExistence type="predicted"/>
<evidence type="ECO:0000313" key="2">
    <source>
        <dbReference type="EMBL" id="KAK5779821.1"/>
    </source>
</evidence>
<dbReference type="PROSITE" id="PS50141">
    <property type="entry name" value="A_DEAMIN_EDITASE"/>
    <property type="match status" value="1"/>
</dbReference>
<dbReference type="Proteomes" id="UP001306508">
    <property type="component" value="Unassembled WGS sequence"/>
</dbReference>
<dbReference type="GO" id="GO:0003723">
    <property type="term" value="F:RNA binding"/>
    <property type="evidence" value="ECO:0007669"/>
    <property type="project" value="InterPro"/>
</dbReference>
<reference evidence="3" key="1">
    <citation type="submission" date="2023-07" db="EMBL/GenBank/DDBJ databases">
        <title>A draft genome of Kazachstania heterogenica Y-27499.</title>
        <authorList>
            <person name="Donic C."/>
            <person name="Kralova J.S."/>
            <person name="Fidel L."/>
            <person name="Ben-Dor S."/>
            <person name="Jung S."/>
        </authorList>
    </citation>
    <scope>NUCLEOTIDE SEQUENCE [LARGE SCALE GENOMIC DNA]</scope>
    <source>
        <strain evidence="3">Y27499</strain>
    </source>
</reference>